<sequence length="459" mass="52573">MLSEFCPLNHTSRHVADGFIWYFFSWYMITANIIGIIFSGLCFMVLLKHPRVFASTTRAWFITLTANDFFILLIAANDMYAEVIFTHSYHVILGNIFGRCTCLIRVITIVCLLWTSNLLQTGLSIERLASVISPLKTRIIFTGRATRITISLLITFSCLSGILITIMSSKPTSLNIFIMSNDTTFNTTNNITYSIDYEALVSCERRNSTELFGGTNESIDLTKLVYNVDLILFRVIPFITMLISSAVIASLVRHQRRKRNRLTRISSVIQKRNRSIGYNRENRASLLLLTMNIITLLTNPLFLLFELFDGEGSEGRTAAKLTGDLCISWTLRQFFNSLIYFGNQNNWILYLAFGARFRIHIINMLMCRNDKRRKSYVNKTKQATSEIPLDVSTHILNIDYPRNNSKTNILHLTSSNNLLNYVTDDVLTIHVDDNIDNKINNTELFNISNNLNNNKQHFA</sequence>
<dbReference type="OrthoDB" id="6265304at2759"/>
<keyword evidence="11" id="KW-1185">Reference proteome</keyword>
<dbReference type="Gene3D" id="1.20.1070.10">
    <property type="entry name" value="Rhodopsin 7-helix transmembrane proteins"/>
    <property type="match status" value="1"/>
</dbReference>
<comment type="caution">
    <text evidence="10">The sequence shown here is derived from an EMBL/GenBank/DDBJ whole genome shotgun (WGS) entry which is preliminary data.</text>
</comment>
<keyword evidence="3 8" id="KW-1133">Transmembrane helix</keyword>
<evidence type="ECO:0000256" key="5">
    <source>
        <dbReference type="ARBA" id="ARBA00023136"/>
    </source>
</evidence>
<dbReference type="InterPro" id="IPR017452">
    <property type="entry name" value="GPCR_Rhodpsn_7TM"/>
</dbReference>
<feature type="transmembrane region" description="Helical" evidence="8">
    <location>
        <begin position="59"/>
        <end position="76"/>
    </location>
</feature>
<name>A0A4Z2DR66_SCHJA</name>
<dbReference type="GO" id="GO:0004930">
    <property type="term" value="F:G protein-coupled receptor activity"/>
    <property type="evidence" value="ECO:0007669"/>
    <property type="project" value="UniProtKB-KW"/>
</dbReference>
<keyword evidence="5 8" id="KW-0472">Membrane</keyword>
<keyword evidence="6" id="KW-0675">Receptor</keyword>
<reference evidence="10 11" key="1">
    <citation type="submission" date="2019-03" db="EMBL/GenBank/DDBJ databases">
        <title>An improved genome assembly of the fluke Schistosoma japonicum.</title>
        <authorList>
            <person name="Hu W."/>
            <person name="Luo F."/>
            <person name="Yin M."/>
            <person name="Mo X."/>
            <person name="Sun C."/>
            <person name="Wu Q."/>
            <person name="Zhu B."/>
            <person name="Xiang M."/>
            <person name="Wang J."/>
            <person name="Wang Y."/>
            <person name="Zhang T."/>
            <person name="Xu B."/>
            <person name="Zheng H."/>
            <person name="Feng Z."/>
        </authorList>
    </citation>
    <scope>NUCLEOTIDE SEQUENCE [LARGE SCALE GENOMIC DNA]</scope>
    <source>
        <strain evidence="10">HuSjv2</strain>
        <tissue evidence="10">Worms</tissue>
    </source>
</reference>
<feature type="transmembrane region" description="Helical" evidence="8">
    <location>
        <begin position="20"/>
        <end position="47"/>
    </location>
</feature>
<evidence type="ECO:0000313" key="11">
    <source>
        <dbReference type="Proteomes" id="UP000311919"/>
    </source>
</evidence>
<gene>
    <name evidence="10" type="ORF">EWB00_009999</name>
</gene>
<evidence type="ECO:0000313" key="10">
    <source>
        <dbReference type="EMBL" id="TNN18630.1"/>
    </source>
</evidence>
<evidence type="ECO:0000256" key="3">
    <source>
        <dbReference type="ARBA" id="ARBA00022989"/>
    </source>
</evidence>
<feature type="domain" description="G-protein coupled receptors family 1 profile" evidence="9">
    <location>
        <begin position="38"/>
        <end position="350"/>
    </location>
</feature>
<feature type="transmembrane region" description="Helical" evidence="8">
    <location>
        <begin position="284"/>
        <end position="305"/>
    </location>
</feature>
<accession>A0A4Z2DR66</accession>
<dbReference type="EMBL" id="SKCS01000069">
    <property type="protein sequence ID" value="TNN18630.1"/>
    <property type="molecule type" value="Genomic_DNA"/>
</dbReference>
<comment type="subcellular location">
    <subcellularLocation>
        <location evidence="1">Membrane</location>
        <topology evidence="1">Multi-pass membrane protein</topology>
    </subcellularLocation>
</comment>
<keyword evidence="2 8" id="KW-0812">Transmembrane</keyword>
<evidence type="ECO:0000256" key="8">
    <source>
        <dbReference type="SAM" id="Phobius"/>
    </source>
</evidence>
<protein>
    <submittedName>
        <fullName evidence="10">Rhodopsin-like orphan GPCR</fullName>
    </submittedName>
</protein>
<keyword evidence="7" id="KW-0807">Transducer</keyword>
<feature type="transmembrane region" description="Helical" evidence="8">
    <location>
        <begin position="96"/>
        <end position="119"/>
    </location>
</feature>
<feature type="transmembrane region" description="Helical" evidence="8">
    <location>
        <begin position="148"/>
        <end position="167"/>
    </location>
</feature>
<keyword evidence="4" id="KW-0297">G-protein coupled receptor</keyword>
<evidence type="ECO:0000256" key="2">
    <source>
        <dbReference type="ARBA" id="ARBA00022692"/>
    </source>
</evidence>
<evidence type="ECO:0000256" key="6">
    <source>
        <dbReference type="ARBA" id="ARBA00023170"/>
    </source>
</evidence>
<proteinExistence type="predicted"/>
<evidence type="ECO:0000256" key="1">
    <source>
        <dbReference type="ARBA" id="ARBA00004141"/>
    </source>
</evidence>
<dbReference type="STRING" id="6182.A0A4Z2DR66"/>
<feature type="transmembrane region" description="Helical" evidence="8">
    <location>
        <begin position="347"/>
        <end position="366"/>
    </location>
</feature>
<organism evidence="10 11">
    <name type="scientific">Schistosoma japonicum</name>
    <name type="common">Blood fluke</name>
    <dbReference type="NCBI Taxonomy" id="6182"/>
    <lineage>
        <taxon>Eukaryota</taxon>
        <taxon>Metazoa</taxon>
        <taxon>Spiralia</taxon>
        <taxon>Lophotrochozoa</taxon>
        <taxon>Platyhelminthes</taxon>
        <taxon>Trematoda</taxon>
        <taxon>Digenea</taxon>
        <taxon>Strigeidida</taxon>
        <taxon>Schistosomatoidea</taxon>
        <taxon>Schistosomatidae</taxon>
        <taxon>Schistosoma</taxon>
    </lineage>
</organism>
<dbReference type="Proteomes" id="UP000311919">
    <property type="component" value="Unassembled WGS sequence"/>
</dbReference>
<dbReference type="PANTHER" id="PTHR24243:SF233">
    <property type="entry name" value="THYROTROPIN-RELEASING HORMONE RECEPTOR"/>
    <property type="match status" value="1"/>
</dbReference>
<dbReference type="SUPFAM" id="SSF81321">
    <property type="entry name" value="Family A G protein-coupled receptor-like"/>
    <property type="match status" value="1"/>
</dbReference>
<evidence type="ECO:0000259" key="9">
    <source>
        <dbReference type="PROSITE" id="PS50262"/>
    </source>
</evidence>
<dbReference type="PANTHER" id="PTHR24243">
    <property type="entry name" value="G-PROTEIN COUPLED RECEPTOR"/>
    <property type="match status" value="1"/>
</dbReference>
<evidence type="ECO:0000256" key="7">
    <source>
        <dbReference type="ARBA" id="ARBA00023224"/>
    </source>
</evidence>
<dbReference type="AlphaFoldDB" id="A0A4Z2DR66"/>
<dbReference type="PROSITE" id="PS50262">
    <property type="entry name" value="G_PROTEIN_RECEP_F1_2"/>
    <property type="match status" value="1"/>
</dbReference>
<dbReference type="GO" id="GO:0005886">
    <property type="term" value="C:plasma membrane"/>
    <property type="evidence" value="ECO:0007669"/>
    <property type="project" value="TreeGrafter"/>
</dbReference>
<evidence type="ECO:0000256" key="4">
    <source>
        <dbReference type="ARBA" id="ARBA00023040"/>
    </source>
</evidence>
<feature type="transmembrane region" description="Helical" evidence="8">
    <location>
        <begin position="231"/>
        <end position="252"/>
    </location>
</feature>